<evidence type="ECO:0000256" key="1">
    <source>
        <dbReference type="PIRSR" id="PIRSR613078-1"/>
    </source>
</evidence>
<dbReference type="SUPFAM" id="SSF53254">
    <property type="entry name" value="Phosphoglycerate mutase-like"/>
    <property type="match status" value="1"/>
</dbReference>
<feature type="active site" description="Proton donor/acceptor" evidence="1">
    <location>
        <position position="83"/>
    </location>
</feature>
<gene>
    <name evidence="3" type="ORF">DES47_10193</name>
</gene>
<name>A0A4R6QRV7_9BURK</name>
<comment type="caution">
    <text evidence="3">The sequence shown here is derived from an EMBL/GenBank/DDBJ whole genome shotgun (WGS) entry which is preliminary data.</text>
</comment>
<evidence type="ECO:0000256" key="2">
    <source>
        <dbReference type="PIRSR" id="PIRSR613078-2"/>
    </source>
</evidence>
<dbReference type="Proteomes" id="UP000295361">
    <property type="component" value="Unassembled WGS sequence"/>
</dbReference>
<dbReference type="CDD" id="cd07067">
    <property type="entry name" value="HP_PGM_like"/>
    <property type="match status" value="1"/>
</dbReference>
<proteinExistence type="predicted"/>
<dbReference type="Gene3D" id="3.40.50.1240">
    <property type="entry name" value="Phosphoglycerate mutase-like"/>
    <property type="match status" value="1"/>
</dbReference>
<dbReference type="InParanoid" id="A0A4R6QRV7"/>
<feature type="active site" description="Tele-phosphohistidine intermediate" evidence="1">
    <location>
        <position position="12"/>
    </location>
</feature>
<dbReference type="EMBL" id="SNXS01000001">
    <property type="protein sequence ID" value="TDP74047.1"/>
    <property type="molecule type" value="Genomic_DNA"/>
</dbReference>
<feature type="binding site" evidence="2">
    <location>
        <position position="61"/>
    </location>
    <ligand>
        <name>substrate</name>
    </ligand>
</feature>
<dbReference type="FunCoup" id="A0A4R6QRV7">
    <property type="interactions" value="489"/>
</dbReference>
<dbReference type="GO" id="GO:0050278">
    <property type="term" value="F:sedoheptulose-bisphosphatase activity"/>
    <property type="evidence" value="ECO:0007669"/>
    <property type="project" value="TreeGrafter"/>
</dbReference>
<dbReference type="Pfam" id="PF00300">
    <property type="entry name" value="His_Phos_1"/>
    <property type="match status" value="1"/>
</dbReference>
<dbReference type="InterPro" id="IPR029033">
    <property type="entry name" value="His_PPase_superfam"/>
</dbReference>
<organism evidence="3 4">
    <name type="scientific">Roseateles toxinivorans</name>
    <dbReference type="NCBI Taxonomy" id="270368"/>
    <lineage>
        <taxon>Bacteria</taxon>
        <taxon>Pseudomonadati</taxon>
        <taxon>Pseudomonadota</taxon>
        <taxon>Betaproteobacteria</taxon>
        <taxon>Burkholderiales</taxon>
        <taxon>Sphaerotilaceae</taxon>
        <taxon>Roseateles</taxon>
    </lineage>
</organism>
<accession>A0A4R6QRV7</accession>
<dbReference type="PANTHER" id="PTHR48100:SF15">
    <property type="entry name" value="SEDOHEPTULOSE 1,7-BISPHOSPHATASE"/>
    <property type="match status" value="1"/>
</dbReference>
<reference evidence="3 4" key="1">
    <citation type="submission" date="2019-03" db="EMBL/GenBank/DDBJ databases">
        <title>Genomic Encyclopedia of Type Strains, Phase IV (KMG-IV): sequencing the most valuable type-strain genomes for metagenomic binning, comparative biology and taxonomic classification.</title>
        <authorList>
            <person name="Goeker M."/>
        </authorList>
    </citation>
    <scope>NUCLEOTIDE SEQUENCE [LARGE SCALE GENOMIC DNA]</scope>
    <source>
        <strain evidence="3 4">DSM 16998</strain>
    </source>
</reference>
<dbReference type="RefSeq" id="WP_243748101.1">
    <property type="nucleotide sequence ID" value="NZ_SNXS01000001.1"/>
</dbReference>
<dbReference type="InterPro" id="IPR050275">
    <property type="entry name" value="PGM_Phosphatase"/>
</dbReference>
<sequence length="209" mass="22964">MKALPTIYLIRHGETAWTLTGQHTGTSDIPLTEHGEAQARALAYRLIDVEFSHVLVSPRIRAQKTCELAELASGSEVEPKLAEWLYGDFEGLRAADIRKDRPNWSVWQDGCPHGESPAQMASRVDRLITHLCSMHGNVALFTHGHLGSALAARWIGLPINAGQHFVLNPASVSILGHNSDPTPKRLIELWNETELVARTAEEAETAPGK</sequence>
<feature type="binding site" evidence="2">
    <location>
        <begin position="24"/>
        <end position="25"/>
    </location>
    <ligand>
        <name>substrate</name>
    </ligand>
</feature>
<dbReference type="AlphaFoldDB" id="A0A4R6QRV7"/>
<dbReference type="GO" id="GO:0046390">
    <property type="term" value="P:ribose phosphate biosynthetic process"/>
    <property type="evidence" value="ECO:0007669"/>
    <property type="project" value="TreeGrafter"/>
</dbReference>
<evidence type="ECO:0000313" key="3">
    <source>
        <dbReference type="EMBL" id="TDP74047.1"/>
    </source>
</evidence>
<dbReference type="SMART" id="SM00855">
    <property type="entry name" value="PGAM"/>
    <property type="match status" value="1"/>
</dbReference>
<evidence type="ECO:0000313" key="4">
    <source>
        <dbReference type="Proteomes" id="UP000295361"/>
    </source>
</evidence>
<dbReference type="PANTHER" id="PTHR48100">
    <property type="entry name" value="BROAD-SPECIFICITY PHOSPHATASE YOR283W-RELATED"/>
    <property type="match status" value="1"/>
</dbReference>
<dbReference type="InterPro" id="IPR013078">
    <property type="entry name" value="His_Pase_superF_clade-1"/>
</dbReference>
<keyword evidence="4" id="KW-1185">Reference proteome</keyword>
<feature type="binding site" evidence="2">
    <location>
        <begin position="83"/>
        <end position="86"/>
    </location>
    <ligand>
        <name>substrate</name>
    </ligand>
</feature>
<protein>
    <submittedName>
        <fullName evidence="3">Putative phosphoglycerate mutase</fullName>
    </submittedName>
</protein>